<dbReference type="InterPro" id="IPR025457">
    <property type="entry name" value="DUF4277"/>
</dbReference>
<evidence type="ECO:0000259" key="1">
    <source>
        <dbReference type="Pfam" id="PF14104"/>
    </source>
</evidence>
<reference evidence="2 3" key="1">
    <citation type="submission" date="2019-11" db="EMBL/GenBank/DDBJ databases">
        <title>Whole-genome sequence of a the green, strictly anaerobic photosynthetic bacterium Heliobacillus mobilis DSM 6151.</title>
        <authorList>
            <person name="Kyndt J.A."/>
            <person name="Meyer T.E."/>
        </authorList>
    </citation>
    <scope>NUCLEOTIDE SEQUENCE [LARGE SCALE GENOMIC DNA]</scope>
    <source>
        <strain evidence="2 3">DSM 6151</strain>
    </source>
</reference>
<dbReference type="Pfam" id="PF14104">
    <property type="entry name" value="DUF4277"/>
    <property type="match status" value="1"/>
</dbReference>
<dbReference type="PANTHER" id="PTHR34614">
    <property type="match status" value="1"/>
</dbReference>
<evidence type="ECO:0000313" key="3">
    <source>
        <dbReference type="Proteomes" id="UP000430670"/>
    </source>
</evidence>
<dbReference type="PANTHER" id="PTHR34614:SF2">
    <property type="entry name" value="TRANSPOSASE IS4-LIKE DOMAIN-CONTAINING PROTEIN"/>
    <property type="match status" value="1"/>
</dbReference>
<protein>
    <submittedName>
        <fullName evidence="2">DUF4277 domain-containing protein</fullName>
    </submittedName>
</protein>
<feature type="domain" description="DUF4277" evidence="1">
    <location>
        <begin position="15"/>
        <end position="115"/>
    </location>
</feature>
<organism evidence="2 3">
    <name type="scientific">Heliobacterium mobile</name>
    <name type="common">Heliobacillus mobilis</name>
    <dbReference type="NCBI Taxonomy" id="28064"/>
    <lineage>
        <taxon>Bacteria</taxon>
        <taxon>Bacillati</taxon>
        <taxon>Bacillota</taxon>
        <taxon>Clostridia</taxon>
        <taxon>Eubacteriales</taxon>
        <taxon>Heliobacteriaceae</taxon>
        <taxon>Heliobacterium</taxon>
    </lineage>
</organism>
<dbReference type="Proteomes" id="UP000430670">
    <property type="component" value="Unassembled WGS sequence"/>
</dbReference>
<dbReference type="AlphaFoldDB" id="A0A6I3SPT8"/>
<gene>
    <name evidence="2" type="ORF">GJ688_18485</name>
</gene>
<dbReference type="RefSeq" id="WP_155477991.1">
    <property type="nucleotide sequence ID" value="NZ_WNKU01000044.1"/>
</dbReference>
<keyword evidence="3" id="KW-1185">Reference proteome</keyword>
<name>A0A6I3SPT8_HELMO</name>
<proteinExistence type="predicted"/>
<dbReference type="OrthoDB" id="2078486at2"/>
<comment type="caution">
    <text evidence="2">The sequence shown here is derived from an EMBL/GenBank/DDBJ whole genome shotgun (WGS) entry which is preliminary data.</text>
</comment>
<accession>A0A6I3SPT8</accession>
<sequence>MATMEDVDILSAGAAPLIAAYCREIGIADIVNDMVRWDRDQWSVTPGDLLVTLIVNLLVDRAPLYRVRDFYENRDLDLLFGPGRVPLSALNDRHFGTLLDRLFDANPKLVYEAISTSAIVSHHIDLRQLHSDTTSQSVYGQYDRDGELQITYGHSKDYRPDLK</sequence>
<dbReference type="EMBL" id="WNKU01000044">
    <property type="protein sequence ID" value="MTV50909.1"/>
    <property type="molecule type" value="Genomic_DNA"/>
</dbReference>
<evidence type="ECO:0000313" key="2">
    <source>
        <dbReference type="EMBL" id="MTV50909.1"/>
    </source>
</evidence>